<dbReference type="CTD" id="184428"/>
<dbReference type="UCSC" id="F13E9.10">
    <property type="organism name" value="c. elegans"/>
</dbReference>
<evidence type="ECO:0000313" key="5">
    <source>
        <dbReference type="WormBase" id="F13E9.10"/>
    </source>
</evidence>
<keyword evidence="1" id="KW-0732">Signal</keyword>
<accession>Q19415</accession>
<dbReference type="PeptideAtlas" id="Q19415"/>
<dbReference type="PIR" id="T20848">
    <property type="entry name" value="T20848"/>
</dbReference>
<dbReference type="AlphaFoldDB" id="Q19415"/>
<dbReference type="HOGENOM" id="CLU_1134454_0_0_1"/>
<dbReference type="STRING" id="6239.F13E9.10.1"/>
<proteinExistence type="predicted"/>
<dbReference type="OMA" id="FHEEHTF"/>
<reference evidence="3 4" key="1">
    <citation type="journal article" date="1998" name="Science">
        <title>Genome sequence of the nematode C. elegans: a platform for investigating biology.</title>
        <authorList>
            <consortium name="The C. elegans sequencing consortium"/>
            <person name="Sulson J.E."/>
            <person name="Waterston R."/>
        </authorList>
    </citation>
    <scope>NUCLEOTIDE SEQUENCE [LARGE SCALE GENOMIC DNA]</scope>
    <source>
        <strain evidence="3 4">Bristol N2</strain>
    </source>
</reference>
<dbReference type="RefSeq" id="NP_502022.1">
    <property type="nucleotide sequence ID" value="NM_069621.2"/>
</dbReference>
<dbReference type="AGR" id="WB:WBGene00008759"/>
<dbReference type="Bgee" id="WBGene00008759">
    <property type="expression patterns" value="Expressed in adult organism"/>
</dbReference>
<feature type="signal peptide" evidence="1">
    <location>
        <begin position="1"/>
        <end position="17"/>
    </location>
</feature>
<organism evidence="3 4">
    <name type="scientific">Caenorhabditis elegans</name>
    <dbReference type="NCBI Taxonomy" id="6239"/>
    <lineage>
        <taxon>Eukaryota</taxon>
        <taxon>Metazoa</taxon>
        <taxon>Ecdysozoa</taxon>
        <taxon>Nematoda</taxon>
        <taxon>Chromadorea</taxon>
        <taxon>Rhabditida</taxon>
        <taxon>Rhabditina</taxon>
        <taxon>Rhabditomorpha</taxon>
        <taxon>Rhabditoidea</taxon>
        <taxon>Rhabditidae</taxon>
        <taxon>Peloderinae</taxon>
        <taxon>Caenorhabditis</taxon>
    </lineage>
</organism>
<keyword evidence="4" id="KW-1185">Reference proteome</keyword>
<dbReference type="KEGG" id="cel:CELE_F13E9.10"/>
<dbReference type="Proteomes" id="UP000001940">
    <property type="component" value="Chromosome IV"/>
</dbReference>
<dbReference type="OrthoDB" id="5797264at2759"/>
<dbReference type="eggNOG" id="ENOG502THEH">
    <property type="taxonomic scope" value="Eukaryota"/>
</dbReference>
<sequence>MQFHLIFLLILPVLVVSELHDYEDVRRLCPTEYREQFEMIVDDLSVAEEETNRKLIVLSSHFEEQDNFRRILSNNARRLTQIYEEFVAATQRIKKAKYSAQAILANRTHTAQEQYEQAIRLDKRYPLEMSVLLDICSTMGYPTTKAVIASSLKNIPKTNQLAADLEEYTTEAQSTGYFIAQGLHDTPYVSRRSQQDARKTFMRRYPKAMAVHDHIIKVLSGEVKFRSVI</sequence>
<dbReference type="InterPro" id="IPR003677">
    <property type="entry name" value="ANIS5_cation-bd"/>
</dbReference>
<feature type="chain" id="PRO_5004187130" evidence="1">
    <location>
        <begin position="18"/>
        <end position="229"/>
    </location>
</feature>
<protein>
    <submittedName>
        <fullName evidence="3">SXP/RAL-2 family protein Ani s 5-like cation-binding domain-containing protein</fullName>
    </submittedName>
</protein>
<dbReference type="WormBase" id="F13E9.10">
    <property type="protein sequence ID" value="CE05612"/>
    <property type="gene ID" value="WBGene00008759"/>
    <property type="gene designation" value="srlf-11"/>
</dbReference>
<dbReference type="InParanoid" id="Q19415"/>
<feature type="domain" description="SXP/RAL-2 family protein Ani s 5-like cation-binding" evidence="2">
    <location>
        <begin position="33"/>
        <end position="137"/>
    </location>
</feature>
<dbReference type="FunCoup" id="Q19415">
    <property type="interactions" value="1558"/>
</dbReference>
<evidence type="ECO:0000313" key="3">
    <source>
        <dbReference type="EMBL" id="CAA93413.1"/>
    </source>
</evidence>
<gene>
    <name evidence="3 5" type="primary">srlf-11</name>
    <name evidence="3" type="ORF">CELE_F13E9.10</name>
    <name evidence="5" type="ORF">F13E9.10</name>
</gene>
<name>Q19415_CAEEL</name>
<evidence type="ECO:0000259" key="2">
    <source>
        <dbReference type="Pfam" id="PF02520"/>
    </source>
</evidence>
<dbReference type="PaxDb" id="6239-F13E9.10"/>
<dbReference type="EMBL" id="BX284604">
    <property type="protein sequence ID" value="CAA93413.1"/>
    <property type="molecule type" value="Genomic_DNA"/>
</dbReference>
<evidence type="ECO:0000256" key="1">
    <source>
        <dbReference type="SAM" id="SignalP"/>
    </source>
</evidence>
<evidence type="ECO:0000313" key="4">
    <source>
        <dbReference type="Proteomes" id="UP000001940"/>
    </source>
</evidence>
<dbReference type="Pfam" id="PF02520">
    <property type="entry name" value="ANIS5_cation-bd"/>
    <property type="match status" value="1"/>
</dbReference>
<dbReference type="GeneID" id="184428"/>